<dbReference type="GO" id="GO:0016787">
    <property type="term" value="F:hydrolase activity"/>
    <property type="evidence" value="ECO:0007669"/>
    <property type="project" value="UniProtKB-KW"/>
</dbReference>
<proteinExistence type="inferred from homology"/>
<dbReference type="CDD" id="cd07197">
    <property type="entry name" value="nitrilase"/>
    <property type="match status" value="1"/>
</dbReference>
<sequence>MTLRVAVGQAEPAVADIATNVGLAADLTARAGAQGARLLVLPEAFLTGYHPDAFDAVVAGGSPTHRDLDGPLLAPLREACADSGCTVLVSTPLVTDDGRLRLAMVRVDPEGRGAAVYAKQHVDRSERAWFSPGDPAPVVLAIQGVRVGLAICYDTRFPEHAAAAARAGAEVYAVSAAYLEGSTRGREVSLPARALDHGMYVVAAAALGPTGTVGATGGSCVLDPEGRELATLGAEPGIAVAEVDLDALAEVRSRQTMHADRML</sequence>
<dbReference type="Proteomes" id="UP000656804">
    <property type="component" value="Unassembled WGS sequence"/>
</dbReference>
<organism evidence="3 4">
    <name type="scientific">Nocardioides acrostichi</name>
    <dbReference type="NCBI Taxonomy" id="2784339"/>
    <lineage>
        <taxon>Bacteria</taxon>
        <taxon>Bacillati</taxon>
        <taxon>Actinomycetota</taxon>
        <taxon>Actinomycetes</taxon>
        <taxon>Propionibacteriales</taxon>
        <taxon>Nocardioidaceae</taxon>
        <taxon>Nocardioides</taxon>
    </lineage>
</organism>
<name>A0A930UY71_9ACTN</name>
<dbReference type="InterPro" id="IPR003010">
    <property type="entry name" value="C-N_Hydrolase"/>
</dbReference>
<evidence type="ECO:0000259" key="2">
    <source>
        <dbReference type="PROSITE" id="PS50263"/>
    </source>
</evidence>
<dbReference type="RefSeq" id="WP_194501436.1">
    <property type="nucleotide sequence ID" value="NZ_JADIVZ010000001.1"/>
</dbReference>
<dbReference type="SUPFAM" id="SSF56317">
    <property type="entry name" value="Carbon-nitrogen hydrolase"/>
    <property type="match status" value="1"/>
</dbReference>
<reference evidence="3" key="1">
    <citation type="submission" date="2020-11" db="EMBL/GenBank/DDBJ databases">
        <title>Nocardioides sp. CBS4Y-1, whole genome shotgun sequence.</title>
        <authorList>
            <person name="Tuo L."/>
        </authorList>
    </citation>
    <scope>NUCLEOTIDE SEQUENCE</scope>
    <source>
        <strain evidence="3">CBS4Y-1</strain>
    </source>
</reference>
<dbReference type="PANTHER" id="PTHR23088">
    <property type="entry name" value="NITRILASE-RELATED"/>
    <property type="match status" value="1"/>
</dbReference>
<dbReference type="Pfam" id="PF00795">
    <property type="entry name" value="CN_hydrolase"/>
    <property type="match status" value="1"/>
</dbReference>
<evidence type="ECO:0000313" key="4">
    <source>
        <dbReference type="Proteomes" id="UP000656804"/>
    </source>
</evidence>
<evidence type="ECO:0000313" key="3">
    <source>
        <dbReference type="EMBL" id="MBF4160170.1"/>
    </source>
</evidence>
<accession>A0A930UY71</accession>
<dbReference type="PROSITE" id="PS50263">
    <property type="entry name" value="CN_HYDROLASE"/>
    <property type="match status" value="1"/>
</dbReference>
<dbReference type="EMBL" id="JADIVZ010000001">
    <property type="protein sequence ID" value="MBF4160170.1"/>
    <property type="molecule type" value="Genomic_DNA"/>
</dbReference>
<protein>
    <submittedName>
        <fullName evidence="3">Carbon-nitrogen hydrolase family protein</fullName>
    </submittedName>
</protein>
<keyword evidence="3" id="KW-0378">Hydrolase</keyword>
<dbReference type="AlphaFoldDB" id="A0A930UY71"/>
<dbReference type="PANTHER" id="PTHR23088:SF27">
    <property type="entry name" value="DEAMINATED GLUTATHIONE AMIDASE"/>
    <property type="match status" value="1"/>
</dbReference>
<feature type="domain" description="CN hydrolase" evidence="2">
    <location>
        <begin position="3"/>
        <end position="245"/>
    </location>
</feature>
<keyword evidence="4" id="KW-1185">Reference proteome</keyword>
<gene>
    <name evidence="3" type="ORF">ISG29_00595</name>
</gene>
<dbReference type="Gene3D" id="3.60.110.10">
    <property type="entry name" value="Carbon-nitrogen hydrolase"/>
    <property type="match status" value="1"/>
</dbReference>
<dbReference type="InterPro" id="IPR036526">
    <property type="entry name" value="C-N_Hydrolase_sf"/>
</dbReference>
<comment type="similarity">
    <text evidence="1">Belongs to the carbon-nitrogen hydrolase superfamily. NIT1/NIT2 family.</text>
</comment>
<comment type="caution">
    <text evidence="3">The sequence shown here is derived from an EMBL/GenBank/DDBJ whole genome shotgun (WGS) entry which is preliminary data.</text>
</comment>
<evidence type="ECO:0000256" key="1">
    <source>
        <dbReference type="ARBA" id="ARBA00010613"/>
    </source>
</evidence>